<dbReference type="STRING" id="188477.A0A3S1BYD0"/>
<evidence type="ECO:0000313" key="4">
    <source>
        <dbReference type="Proteomes" id="UP000271974"/>
    </source>
</evidence>
<name>A0A3S1BYD0_ELYCH</name>
<dbReference type="SUPFAM" id="SSF55486">
    <property type="entry name" value="Metalloproteases ('zincins'), catalytic domain"/>
    <property type="match status" value="1"/>
</dbReference>
<dbReference type="PROSITE" id="PS51885">
    <property type="entry name" value="NEPRILYSIN"/>
    <property type="match status" value="1"/>
</dbReference>
<comment type="caution">
    <text evidence="3">The sequence shown here is derived from an EMBL/GenBank/DDBJ whole genome shotgun (WGS) entry which is preliminary data.</text>
</comment>
<proteinExistence type="predicted"/>
<evidence type="ECO:0000313" key="3">
    <source>
        <dbReference type="EMBL" id="RUS78119.1"/>
    </source>
</evidence>
<dbReference type="OrthoDB" id="6160024at2759"/>
<keyword evidence="1" id="KW-0472">Membrane</keyword>
<dbReference type="GO" id="GO:0004222">
    <property type="term" value="F:metalloendopeptidase activity"/>
    <property type="evidence" value="ECO:0007669"/>
    <property type="project" value="InterPro"/>
</dbReference>
<feature type="domain" description="Peptidase M13 N-terminal" evidence="2">
    <location>
        <begin position="108"/>
        <end position="246"/>
    </location>
</feature>
<gene>
    <name evidence="3" type="ORF">EGW08_014127</name>
</gene>
<dbReference type="InterPro" id="IPR042089">
    <property type="entry name" value="Peptidase_M13_dom_2"/>
</dbReference>
<keyword evidence="1" id="KW-1133">Transmembrane helix</keyword>
<keyword evidence="1" id="KW-0812">Transmembrane</keyword>
<reference evidence="3 4" key="1">
    <citation type="submission" date="2019-01" db="EMBL/GenBank/DDBJ databases">
        <title>A draft genome assembly of the solar-powered sea slug Elysia chlorotica.</title>
        <authorList>
            <person name="Cai H."/>
            <person name="Li Q."/>
            <person name="Fang X."/>
            <person name="Li J."/>
            <person name="Curtis N.E."/>
            <person name="Altenburger A."/>
            <person name="Shibata T."/>
            <person name="Feng M."/>
            <person name="Maeda T."/>
            <person name="Schwartz J.A."/>
            <person name="Shigenobu S."/>
            <person name="Lundholm N."/>
            <person name="Nishiyama T."/>
            <person name="Yang H."/>
            <person name="Hasebe M."/>
            <person name="Li S."/>
            <person name="Pierce S.K."/>
            <person name="Wang J."/>
        </authorList>
    </citation>
    <scope>NUCLEOTIDE SEQUENCE [LARGE SCALE GENOMIC DNA]</scope>
    <source>
        <strain evidence="3">EC2010</strain>
        <tissue evidence="3">Whole organism of an adult</tissue>
    </source>
</reference>
<dbReference type="Pfam" id="PF05649">
    <property type="entry name" value="Peptidase_M13_N"/>
    <property type="match status" value="1"/>
</dbReference>
<dbReference type="InterPro" id="IPR008753">
    <property type="entry name" value="Peptidase_M13_N"/>
</dbReference>
<dbReference type="PANTHER" id="PTHR11733:SF240">
    <property type="entry name" value="GH14155P-RELATED"/>
    <property type="match status" value="1"/>
</dbReference>
<evidence type="ECO:0000259" key="2">
    <source>
        <dbReference type="Pfam" id="PF05649"/>
    </source>
</evidence>
<dbReference type="GO" id="GO:0005886">
    <property type="term" value="C:plasma membrane"/>
    <property type="evidence" value="ECO:0007669"/>
    <property type="project" value="TreeGrafter"/>
</dbReference>
<dbReference type="Proteomes" id="UP000271974">
    <property type="component" value="Unassembled WGS sequence"/>
</dbReference>
<dbReference type="InterPro" id="IPR000718">
    <property type="entry name" value="Peptidase_M13"/>
</dbReference>
<dbReference type="Gene3D" id="1.10.1380.10">
    <property type="entry name" value="Neutral endopeptidase , domain2"/>
    <property type="match status" value="1"/>
</dbReference>
<dbReference type="EMBL" id="RQTK01000532">
    <property type="protein sequence ID" value="RUS78119.1"/>
    <property type="molecule type" value="Genomic_DNA"/>
</dbReference>
<keyword evidence="4" id="KW-1185">Reference proteome</keyword>
<dbReference type="AlphaFoldDB" id="A0A3S1BYD0"/>
<dbReference type="PANTHER" id="PTHR11733">
    <property type="entry name" value="ZINC METALLOPROTEASE FAMILY M13 NEPRILYSIN-RELATED"/>
    <property type="match status" value="1"/>
</dbReference>
<protein>
    <recommendedName>
        <fullName evidence="2">Peptidase M13 N-terminal domain-containing protein</fullName>
    </recommendedName>
</protein>
<accession>A0A3S1BYD0</accession>
<feature type="transmembrane region" description="Helical" evidence="1">
    <location>
        <begin position="51"/>
        <end position="75"/>
    </location>
</feature>
<organism evidence="3 4">
    <name type="scientific">Elysia chlorotica</name>
    <name type="common">Eastern emerald elysia</name>
    <name type="synonym">Sea slug</name>
    <dbReference type="NCBI Taxonomy" id="188477"/>
    <lineage>
        <taxon>Eukaryota</taxon>
        <taxon>Metazoa</taxon>
        <taxon>Spiralia</taxon>
        <taxon>Lophotrochozoa</taxon>
        <taxon>Mollusca</taxon>
        <taxon>Gastropoda</taxon>
        <taxon>Heterobranchia</taxon>
        <taxon>Euthyneura</taxon>
        <taxon>Panpulmonata</taxon>
        <taxon>Sacoglossa</taxon>
        <taxon>Placobranchoidea</taxon>
        <taxon>Plakobranchidae</taxon>
        <taxon>Elysia</taxon>
    </lineage>
</organism>
<evidence type="ECO:0000256" key="1">
    <source>
        <dbReference type="SAM" id="Phobius"/>
    </source>
</evidence>
<dbReference type="GO" id="GO:0016485">
    <property type="term" value="P:protein processing"/>
    <property type="evidence" value="ECO:0007669"/>
    <property type="project" value="TreeGrafter"/>
</dbReference>
<sequence length="252" mass="28591">MQSYRTSEEESMLEKQTMRTSVISLPTQGQAGSKTRYSHSQRRRRCSSRKVLACLVYLLACTTAALLGLFLLYFFKYQNKVNHEVCETSSCVIAASEVAVKMNASADPCEDFVQFACGNFYKTATYSEGKTYHTPFSALDEANLKRIKSILSEEEKAEELMYVKNMKRLYKACLDEGTIERIGLRPYLLSPFAQEWPTLIGRNWSSEATFDLDEVNSAYMGVAIQPLFSISITVDIVNSSKHSLTVRYFRSD</sequence>